<dbReference type="EMBL" id="KN821095">
    <property type="protein sequence ID" value="KIJ05280.1"/>
    <property type="molecule type" value="Genomic_DNA"/>
</dbReference>
<dbReference type="AlphaFoldDB" id="A0A0C9STA8"/>
<evidence type="ECO:0000313" key="2">
    <source>
        <dbReference type="EMBL" id="KIJ05280.1"/>
    </source>
</evidence>
<gene>
    <name evidence="2" type="ORF">PAXINDRAFT_21444</name>
</gene>
<dbReference type="OrthoDB" id="3255261at2759"/>
<dbReference type="Proteomes" id="UP000053647">
    <property type="component" value="Unassembled WGS sequence"/>
</dbReference>
<reference evidence="2 3" key="1">
    <citation type="submission" date="2014-06" db="EMBL/GenBank/DDBJ databases">
        <authorList>
            <consortium name="DOE Joint Genome Institute"/>
            <person name="Kuo A."/>
            <person name="Kohler A."/>
            <person name="Nagy L.G."/>
            <person name="Floudas D."/>
            <person name="Copeland A."/>
            <person name="Barry K.W."/>
            <person name="Cichocki N."/>
            <person name="Veneault-Fourrey C."/>
            <person name="LaButti K."/>
            <person name="Lindquist E.A."/>
            <person name="Lipzen A."/>
            <person name="Lundell T."/>
            <person name="Morin E."/>
            <person name="Murat C."/>
            <person name="Sun H."/>
            <person name="Tunlid A."/>
            <person name="Henrissat B."/>
            <person name="Grigoriev I.V."/>
            <person name="Hibbett D.S."/>
            <person name="Martin F."/>
            <person name="Nordberg H.P."/>
            <person name="Cantor M.N."/>
            <person name="Hua S.X."/>
        </authorList>
    </citation>
    <scope>NUCLEOTIDE SEQUENCE [LARGE SCALE GENOMIC DNA]</scope>
    <source>
        <strain evidence="2 3">ATCC 200175</strain>
    </source>
</reference>
<evidence type="ECO:0000256" key="1">
    <source>
        <dbReference type="SAM" id="MobiDB-lite"/>
    </source>
</evidence>
<reference evidence="3" key="2">
    <citation type="submission" date="2015-01" db="EMBL/GenBank/DDBJ databases">
        <title>Evolutionary Origins and Diversification of the Mycorrhizal Mutualists.</title>
        <authorList>
            <consortium name="DOE Joint Genome Institute"/>
            <consortium name="Mycorrhizal Genomics Consortium"/>
            <person name="Kohler A."/>
            <person name="Kuo A."/>
            <person name="Nagy L.G."/>
            <person name="Floudas D."/>
            <person name="Copeland A."/>
            <person name="Barry K.W."/>
            <person name="Cichocki N."/>
            <person name="Veneault-Fourrey C."/>
            <person name="LaButti K."/>
            <person name="Lindquist E.A."/>
            <person name="Lipzen A."/>
            <person name="Lundell T."/>
            <person name="Morin E."/>
            <person name="Murat C."/>
            <person name="Riley R."/>
            <person name="Ohm R."/>
            <person name="Sun H."/>
            <person name="Tunlid A."/>
            <person name="Henrissat B."/>
            <person name="Grigoriev I.V."/>
            <person name="Hibbett D.S."/>
            <person name="Martin F."/>
        </authorList>
    </citation>
    <scope>NUCLEOTIDE SEQUENCE [LARGE SCALE GENOMIC DNA]</scope>
    <source>
        <strain evidence="3">ATCC 200175</strain>
    </source>
</reference>
<evidence type="ECO:0000313" key="3">
    <source>
        <dbReference type="Proteomes" id="UP000053647"/>
    </source>
</evidence>
<organism evidence="2 3">
    <name type="scientific">Paxillus involutus ATCC 200175</name>
    <dbReference type="NCBI Taxonomy" id="664439"/>
    <lineage>
        <taxon>Eukaryota</taxon>
        <taxon>Fungi</taxon>
        <taxon>Dikarya</taxon>
        <taxon>Basidiomycota</taxon>
        <taxon>Agaricomycotina</taxon>
        <taxon>Agaricomycetes</taxon>
        <taxon>Agaricomycetidae</taxon>
        <taxon>Boletales</taxon>
        <taxon>Paxilineae</taxon>
        <taxon>Paxillaceae</taxon>
        <taxon>Paxillus</taxon>
    </lineage>
</organism>
<name>A0A0C9STA8_PAXIN</name>
<feature type="compositionally biased region" description="Acidic residues" evidence="1">
    <location>
        <begin position="262"/>
        <end position="272"/>
    </location>
</feature>
<accession>A0A0C9STA8</accession>
<dbReference type="HOGENOM" id="CLU_066679_1_0_1"/>
<sequence length="282" mass="31634">MSALQRKYVELIHQTSSKWANWDPPIPVKVGAYGTLSRETGELDVEGNIYDRDFQEELDKIGVRFKIADHQPVDGEIEKDSFIASSGASKGDISIGLDMATPGIANASLKGQWQFEKGRRDALLIMHSPRQMYLPPEVILGHLYKVPKLQDKHLVTSVHVCPAFTIYVSNKSGETISLALVAQGPVATGVTAGGNFGFSWWKSAKANFLREGCDKAGNYCYTPLYALKRRREPSNWWRPFRAGERELKGDELWADVHQPWDPLDEDGEEDPVDVNGWKEDDD</sequence>
<feature type="region of interest" description="Disordered" evidence="1">
    <location>
        <begin position="257"/>
        <end position="282"/>
    </location>
</feature>
<keyword evidence="3" id="KW-1185">Reference proteome</keyword>
<protein>
    <submittedName>
        <fullName evidence="2">Uncharacterized protein</fullName>
    </submittedName>
</protein>
<proteinExistence type="predicted"/>